<evidence type="ECO:0000313" key="1">
    <source>
        <dbReference type="EMBL" id="KOM26449.1"/>
    </source>
</evidence>
<dbReference type="EMBL" id="KQ258321">
    <property type="protein sequence ID" value="KOM26449.1"/>
    <property type="molecule type" value="Genomic_DNA"/>
</dbReference>
<reference evidence="2" key="1">
    <citation type="journal article" date="2015" name="Proc. Natl. Acad. Sci. U.S.A.">
        <title>Genome sequencing of adzuki bean (Vigna angularis) provides insight into high starch and low fat accumulation and domestication.</title>
        <authorList>
            <person name="Yang K."/>
            <person name="Tian Z."/>
            <person name="Chen C."/>
            <person name="Luo L."/>
            <person name="Zhao B."/>
            <person name="Wang Z."/>
            <person name="Yu L."/>
            <person name="Li Y."/>
            <person name="Sun Y."/>
            <person name="Li W."/>
            <person name="Chen Y."/>
            <person name="Li Y."/>
            <person name="Zhang Y."/>
            <person name="Ai D."/>
            <person name="Zhao J."/>
            <person name="Shang C."/>
            <person name="Ma Y."/>
            <person name="Wu B."/>
            <person name="Wang M."/>
            <person name="Gao L."/>
            <person name="Sun D."/>
            <person name="Zhang P."/>
            <person name="Guo F."/>
            <person name="Wang W."/>
            <person name="Li Y."/>
            <person name="Wang J."/>
            <person name="Varshney R.K."/>
            <person name="Wang J."/>
            <person name="Ling H.Q."/>
            <person name="Wan P."/>
        </authorList>
    </citation>
    <scope>NUCLEOTIDE SEQUENCE</scope>
    <source>
        <strain evidence="2">cv. Jingnong 6</strain>
    </source>
</reference>
<organism evidence="1 2">
    <name type="scientific">Phaseolus angularis</name>
    <name type="common">Azuki bean</name>
    <name type="synonym">Vigna angularis</name>
    <dbReference type="NCBI Taxonomy" id="3914"/>
    <lineage>
        <taxon>Eukaryota</taxon>
        <taxon>Viridiplantae</taxon>
        <taxon>Streptophyta</taxon>
        <taxon>Embryophyta</taxon>
        <taxon>Tracheophyta</taxon>
        <taxon>Spermatophyta</taxon>
        <taxon>Magnoliopsida</taxon>
        <taxon>eudicotyledons</taxon>
        <taxon>Gunneridae</taxon>
        <taxon>Pentapetalae</taxon>
        <taxon>rosids</taxon>
        <taxon>fabids</taxon>
        <taxon>Fabales</taxon>
        <taxon>Fabaceae</taxon>
        <taxon>Papilionoideae</taxon>
        <taxon>50 kb inversion clade</taxon>
        <taxon>NPAAA clade</taxon>
        <taxon>indigoferoid/millettioid clade</taxon>
        <taxon>Phaseoleae</taxon>
        <taxon>Vigna</taxon>
    </lineage>
</organism>
<dbReference type="Gramene" id="KOM26449">
    <property type="protein sequence ID" value="KOM26449"/>
    <property type="gene ID" value="LR48_Vigan272s003700"/>
</dbReference>
<sequence length="80" mass="9248">MQLYENLLRRVSYTAKLIINVDEPQPPCLAYTTHKCSTCLPNLHHLHARSSTTLTIPPTIEHLYHKQKPKHHGPIVTWLT</sequence>
<gene>
    <name evidence="1" type="ORF">LR48_Vigan272s003700</name>
</gene>
<name>A0A0L9T8N8_PHAAN</name>
<evidence type="ECO:0000313" key="2">
    <source>
        <dbReference type="Proteomes" id="UP000053144"/>
    </source>
</evidence>
<accession>A0A0L9T8N8</accession>
<dbReference type="Proteomes" id="UP000053144">
    <property type="component" value="Unassembled WGS sequence"/>
</dbReference>
<proteinExistence type="predicted"/>
<dbReference type="AlphaFoldDB" id="A0A0L9T8N8"/>
<protein>
    <submittedName>
        <fullName evidence="1">Uncharacterized protein</fullName>
    </submittedName>
</protein>